<feature type="region of interest" description="Disordered" evidence="1">
    <location>
        <begin position="26"/>
        <end position="99"/>
    </location>
</feature>
<feature type="region of interest" description="Disordered" evidence="1">
    <location>
        <begin position="166"/>
        <end position="196"/>
    </location>
</feature>
<evidence type="ECO:0000313" key="2">
    <source>
        <dbReference type="EMBL" id="KAJ7667156.1"/>
    </source>
</evidence>
<feature type="compositionally biased region" description="Pro residues" evidence="1">
    <location>
        <begin position="215"/>
        <end position="231"/>
    </location>
</feature>
<evidence type="ECO:0000256" key="1">
    <source>
        <dbReference type="SAM" id="MobiDB-lite"/>
    </source>
</evidence>
<feature type="region of interest" description="Disordered" evidence="1">
    <location>
        <begin position="831"/>
        <end position="873"/>
    </location>
</feature>
<feature type="region of interest" description="Disordered" evidence="1">
    <location>
        <begin position="1022"/>
        <end position="1042"/>
    </location>
</feature>
<feature type="region of interest" description="Disordered" evidence="1">
    <location>
        <begin position="208"/>
        <end position="270"/>
    </location>
</feature>
<feature type="region of interest" description="Disordered" evidence="1">
    <location>
        <begin position="1086"/>
        <end position="1105"/>
    </location>
</feature>
<proteinExistence type="predicted"/>
<feature type="region of interest" description="Disordered" evidence="1">
    <location>
        <begin position="439"/>
        <end position="560"/>
    </location>
</feature>
<feature type="compositionally biased region" description="Pro residues" evidence="1">
    <location>
        <begin position="502"/>
        <end position="511"/>
    </location>
</feature>
<feature type="compositionally biased region" description="Low complexity" evidence="1">
    <location>
        <begin position="831"/>
        <end position="842"/>
    </location>
</feature>
<feature type="region of interest" description="Disordered" evidence="1">
    <location>
        <begin position="591"/>
        <end position="687"/>
    </location>
</feature>
<feature type="compositionally biased region" description="Low complexity" evidence="1">
    <location>
        <begin position="1028"/>
        <end position="1042"/>
    </location>
</feature>
<feature type="compositionally biased region" description="Pro residues" evidence="1">
    <location>
        <begin position="32"/>
        <end position="48"/>
    </location>
</feature>
<accession>A0AAD7G8G6</accession>
<dbReference type="Proteomes" id="UP001221757">
    <property type="component" value="Unassembled WGS sequence"/>
</dbReference>
<evidence type="ECO:0000313" key="3">
    <source>
        <dbReference type="Proteomes" id="UP001221757"/>
    </source>
</evidence>
<name>A0AAD7G8G6_MYCRO</name>
<keyword evidence="3" id="KW-1185">Reference proteome</keyword>
<reference evidence="2" key="1">
    <citation type="submission" date="2023-03" db="EMBL/GenBank/DDBJ databases">
        <title>Massive genome expansion in bonnet fungi (Mycena s.s.) driven by repeated elements and novel gene families across ecological guilds.</title>
        <authorList>
            <consortium name="Lawrence Berkeley National Laboratory"/>
            <person name="Harder C.B."/>
            <person name="Miyauchi S."/>
            <person name="Viragh M."/>
            <person name="Kuo A."/>
            <person name="Thoen E."/>
            <person name="Andreopoulos B."/>
            <person name="Lu D."/>
            <person name="Skrede I."/>
            <person name="Drula E."/>
            <person name="Henrissat B."/>
            <person name="Morin E."/>
            <person name="Kohler A."/>
            <person name="Barry K."/>
            <person name="LaButti K."/>
            <person name="Morin E."/>
            <person name="Salamov A."/>
            <person name="Lipzen A."/>
            <person name="Mereny Z."/>
            <person name="Hegedus B."/>
            <person name="Baldrian P."/>
            <person name="Stursova M."/>
            <person name="Weitz H."/>
            <person name="Taylor A."/>
            <person name="Grigoriev I.V."/>
            <person name="Nagy L.G."/>
            <person name="Martin F."/>
            <person name="Kauserud H."/>
        </authorList>
    </citation>
    <scope>NUCLEOTIDE SEQUENCE</scope>
    <source>
        <strain evidence="2">CBHHK067</strain>
    </source>
</reference>
<sequence length="1234" mass="129564">MAAKGSWNSPIYISDDDDEMSVAGQLTYDYTPTPPNASPYPQPAPAPYPHRKHEDAFPSYPGPNRLPAHLETKKARKRRRRLEREEAAQARAHPPPAPPAPFLPGLHPFLPLMPTLNWPPAPLPLFTPFPYMLPPKPLFYDAGYGGTQGGGFAPPRDDVYPPAQGYAAPRDEMYPPPAAAADRYEGRAEPEPSAWVSSMAADQGLDFWDTYPAAPVDPPPPPPVPAPPPAPSMSILRPPSIPRPPPSLPRPPPPPPAAPAAPAAKPKKPASRIIGMAPDQDRHSKHGTFLASPATLAGPTPYIPNPARTLVMEQLPKPHRTRAFVAAWGRAASGAPPVYLAVDPPSGKALVEFATAELARRAWGSGKLGEGGLPTSVPAVPADPGGPNNGDLPANGSNVPKPKPVKGRPRADLVRVWWFRVPGVGAGAGVGEIEEGEIEGDGEAGEAGEPAEPPSAPPLAAERDGARVDGAPENAEGRKESKKERKARLARGREAKSAKAGPPAPVDPPAWPGAWGAGAGTCGARRGRRTRPRTERRNAAAMAGANADGPAPASGPGAPGVAWGGPAWRAYEDANANAHAHADLNSISNSNAILPSTPAPTPAPCPPAPAPVAARPPLPPQAALGGAWGQQYPQQQQQQQQQQRYPSRARDAERGLRAAGRSLGSGRSGARGWSCGSGRSGAAGGRWSRRSRWRWMWMWEMQVDVGRGRGRGDGGARERCARFRFPRTRRSPIPDAIPITLPSIITCTNTARTIIRRRPRNGNRRNGNGNGTGIGPAPPPLEPRAMKNARSAARRDLEARVARGRRELAEAEAGAAGSSTTVTAATASALPANGAHGANGAEGANGGEKEGKAKEEKAKANEAGSASGPAAMEDNLRRLVLRSQSQRGRGRGVATPVVRAASPVFASASAGAAAAVSLDELAVSFITETIQTLAAPSGGGGANSTSTTATATTAIANGSASSADSPTPTPTPTLTLKQTLAAKQQRLEAHIAESRALMAQLAGARGGERARILGVMRERGRMMEEESTTTTTGTTSTQQTTTLTSTSMTMAAGTSTTSVEKTTNGIGERRLRWPESRNDVCVLIISDDEDEEGSGSEGEGEGKGAAGYDVVDAYEMRCRHTTAKAAVHMVYKSEDVISTPALYMWMARGAYGVQGGCFVDVRDVYSPEDTVYKVGSCSADAISPTVCIVPKMQFRRPHRQHATATPAVHMAYHQTRIPSPITKRRANPGHPGRI</sequence>
<dbReference type="EMBL" id="JARKIE010000205">
    <property type="protein sequence ID" value="KAJ7667156.1"/>
    <property type="molecule type" value="Genomic_DNA"/>
</dbReference>
<feature type="compositionally biased region" description="Low complexity" evidence="1">
    <location>
        <begin position="630"/>
        <end position="643"/>
    </location>
</feature>
<feature type="compositionally biased region" description="Pro residues" evidence="1">
    <location>
        <begin position="239"/>
        <end position="259"/>
    </location>
</feature>
<organism evidence="2 3">
    <name type="scientific">Mycena rosella</name>
    <name type="common">Pink bonnet</name>
    <name type="synonym">Agaricus rosellus</name>
    <dbReference type="NCBI Taxonomy" id="1033263"/>
    <lineage>
        <taxon>Eukaryota</taxon>
        <taxon>Fungi</taxon>
        <taxon>Dikarya</taxon>
        <taxon>Basidiomycota</taxon>
        <taxon>Agaricomycotina</taxon>
        <taxon>Agaricomycetes</taxon>
        <taxon>Agaricomycetidae</taxon>
        <taxon>Agaricales</taxon>
        <taxon>Marasmiineae</taxon>
        <taxon>Mycenaceae</taxon>
        <taxon>Mycena</taxon>
    </lineage>
</organism>
<feature type="compositionally biased region" description="Low complexity" evidence="1">
    <location>
        <begin position="539"/>
        <end position="560"/>
    </location>
</feature>
<comment type="caution">
    <text evidence="2">The sequence shown here is derived from an EMBL/GenBank/DDBJ whole genome shotgun (WGS) entry which is preliminary data.</text>
</comment>
<dbReference type="AlphaFoldDB" id="A0AAD7G8G6"/>
<feature type="compositionally biased region" description="Low complexity" evidence="1">
    <location>
        <begin position="657"/>
        <end position="677"/>
    </location>
</feature>
<feature type="region of interest" description="Disordered" evidence="1">
    <location>
        <begin position="750"/>
        <end position="797"/>
    </location>
</feature>
<protein>
    <submittedName>
        <fullName evidence="2">Uncharacterized protein</fullName>
    </submittedName>
</protein>
<gene>
    <name evidence="2" type="ORF">B0H17DRAFT_1210442</name>
</gene>
<feature type="compositionally biased region" description="Basic residues" evidence="1">
    <location>
        <begin position="754"/>
        <end position="763"/>
    </location>
</feature>
<feature type="compositionally biased region" description="Pro residues" evidence="1">
    <location>
        <begin position="597"/>
        <end position="620"/>
    </location>
</feature>
<feature type="region of interest" description="Disordered" evidence="1">
    <location>
        <begin position="367"/>
        <end position="408"/>
    </location>
</feature>
<feature type="compositionally biased region" description="Basic and acidic residues" evidence="1">
    <location>
        <begin position="847"/>
        <end position="860"/>
    </location>
</feature>